<sequence length="204" mass="22452">MDQADVMDAGQCLCEAGTQVSHRRVGESAFPGHEYAEVGRRYVLACDPRRHRIWVRVQYMGRPKPTYPPCGFDLASQARTETPLGGDVLPHDLHRDTATTTRPAEENLAHAPCPEPGLQHVSADLSWIASPEILHRFQAPVLLLPRTIAQGKKRYVGYEAVTSDDRLRRLVVVSGSVQGIDRLHDQGASVGAVDGELRESGERA</sequence>
<reference evidence="2" key="1">
    <citation type="journal article" date="2019" name="Int. J. Syst. Evol. Microbiol.">
        <title>The Global Catalogue of Microorganisms (GCM) 10K type strain sequencing project: providing services to taxonomists for standard genome sequencing and annotation.</title>
        <authorList>
            <consortium name="The Broad Institute Genomics Platform"/>
            <consortium name="The Broad Institute Genome Sequencing Center for Infectious Disease"/>
            <person name="Wu L."/>
            <person name="Ma J."/>
        </authorList>
    </citation>
    <scope>NUCLEOTIDE SEQUENCE [LARGE SCALE GENOMIC DNA]</scope>
    <source>
        <strain evidence="2">JCM 18409</strain>
    </source>
</reference>
<protein>
    <submittedName>
        <fullName evidence="1">Uncharacterized protein</fullName>
    </submittedName>
</protein>
<evidence type="ECO:0000313" key="1">
    <source>
        <dbReference type="EMBL" id="GAA5032702.1"/>
    </source>
</evidence>
<accession>A0ABP9JHX3</accession>
<evidence type="ECO:0000313" key="2">
    <source>
        <dbReference type="Proteomes" id="UP001501759"/>
    </source>
</evidence>
<proteinExistence type="predicted"/>
<dbReference type="Proteomes" id="UP001501759">
    <property type="component" value="Unassembled WGS sequence"/>
</dbReference>
<organism evidence="1 2">
    <name type="scientific">Streptomyces siamensis</name>
    <dbReference type="NCBI Taxonomy" id="1274986"/>
    <lineage>
        <taxon>Bacteria</taxon>
        <taxon>Bacillati</taxon>
        <taxon>Actinomycetota</taxon>
        <taxon>Actinomycetes</taxon>
        <taxon>Kitasatosporales</taxon>
        <taxon>Streptomycetaceae</taxon>
        <taxon>Streptomyces</taxon>
    </lineage>
</organism>
<comment type="caution">
    <text evidence="1">The sequence shown here is derived from an EMBL/GenBank/DDBJ whole genome shotgun (WGS) entry which is preliminary data.</text>
</comment>
<keyword evidence="2" id="KW-1185">Reference proteome</keyword>
<gene>
    <name evidence="1" type="ORF">GCM10023335_75480</name>
</gene>
<name>A0ABP9JHX3_9ACTN</name>
<dbReference type="EMBL" id="BAABKB010000039">
    <property type="protein sequence ID" value="GAA5032702.1"/>
    <property type="molecule type" value="Genomic_DNA"/>
</dbReference>